<sequence>MKAIFGLSVELTDLEGNPIEEYHDEANERFPMKPPSNTCDNEEAEVHARYQQERSRRAIIRQPSGQHCQIKILFDKAQSPLHLAPHGLVVVVTNGDYAGHSICHENRQHGWLNPTDMGESTVLKTSSE</sequence>
<organism evidence="1 2">
    <name type="scientific">Elasticomyces elasticus</name>
    <dbReference type="NCBI Taxonomy" id="574655"/>
    <lineage>
        <taxon>Eukaryota</taxon>
        <taxon>Fungi</taxon>
        <taxon>Dikarya</taxon>
        <taxon>Ascomycota</taxon>
        <taxon>Pezizomycotina</taxon>
        <taxon>Dothideomycetes</taxon>
        <taxon>Dothideomycetidae</taxon>
        <taxon>Mycosphaerellales</taxon>
        <taxon>Teratosphaeriaceae</taxon>
        <taxon>Elasticomyces</taxon>
    </lineage>
</organism>
<evidence type="ECO:0000313" key="2">
    <source>
        <dbReference type="Proteomes" id="UP001310594"/>
    </source>
</evidence>
<dbReference type="AlphaFoldDB" id="A0AAN7VUR3"/>
<accession>A0AAN7VUR3</accession>
<protein>
    <submittedName>
        <fullName evidence="1">Uncharacterized protein</fullName>
    </submittedName>
</protein>
<gene>
    <name evidence="1" type="ORF">LTR97_004068</name>
</gene>
<dbReference type="EMBL" id="JAVRQU010000005">
    <property type="protein sequence ID" value="KAK5703119.1"/>
    <property type="molecule type" value="Genomic_DNA"/>
</dbReference>
<reference evidence="1" key="1">
    <citation type="submission" date="2023-08" db="EMBL/GenBank/DDBJ databases">
        <title>Black Yeasts Isolated from many extreme environments.</title>
        <authorList>
            <person name="Coleine C."/>
            <person name="Stajich J.E."/>
            <person name="Selbmann L."/>
        </authorList>
    </citation>
    <scope>NUCLEOTIDE SEQUENCE</scope>
    <source>
        <strain evidence="1">CCFEE 5810</strain>
    </source>
</reference>
<evidence type="ECO:0000313" key="1">
    <source>
        <dbReference type="EMBL" id="KAK5703119.1"/>
    </source>
</evidence>
<comment type="caution">
    <text evidence="1">The sequence shown here is derived from an EMBL/GenBank/DDBJ whole genome shotgun (WGS) entry which is preliminary data.</text>
</comment>
<proteinExistence type="predicted"/>
<dbReference type="Proteomes" id="UP001310594">
    <property type="component" value="Unassembled WGS sequence"/>
</dbReference>
<name>A0AAN7VUR3_9PEZI</name>